<dbReference type="Proteomes" id="UP000269721">
    <property type="component" value="Unassembled WGS sequence"/>
</dbReference>
<protein>
    <recommendedName>
        <fullName evidence="2">Chromo domain-containing protein</fullName>
    </recommendedName>
</protein>
<dbReference type="OrthoDB" id="2273864at2759"/>
<dbReference type="InterPro" id="IPR016197">
    <property type="entry name" value="Chromo-like_dom_sf"/>
</dbReference>
<dbReference type="Pfam" id="PF00385">
    <property type="entry name" value="Chromo"/>
    <property type="match status" value="1"/>
</dbReference>
<feature type="compositionally biased region" description="Pro residues" evidence="1">
    <location>
        <begin position="551"/>
        <end position="562"/>
    </location>
</feature>
<evidence type="ECO:0000313" key="3">
    <source>
        <dbReference type="EMBL" id="RKO89364.1"/>
    </source>
</evidence>
<reference evidence="4" key="1">
    <citation type="journal article" date="2018" name="Nat. Microbiol.">
        <title>Leveraging single-cell genomics to expand the fungal tree of life.</title>
        <authorList>
            <person name="Ahrendt S.R."/>
            <person name="Quandt C.A."/>
            <person name="Ciobanu D."/>
            <person name="Clum A."/>
            <person name="Salamov A."/>
            <person name="Andreopoulos B."/>
            <person name="Cheng J.F."/>
            <person name="Woyke T."/>
            <person name="Pelin A."/>
            <person name="Henrissat B."/>
            <person name="Reynolds N.K."/>
            <person name="Benny G.L."/>
            <person name="Smith M.E."/>
            <person name="James T.Y."/>
            <person name="Grigoriev I.V."/>
        </authorList>
    </citation>
    <scope>NUCLEOTIDE SEQUENCE [LARGE SCALE GENOMIC DNA]</scope>
</reference>
<feature type="region of interest" description="Disordered" evidence="1">
    <location>
        <begin position="549"/>
        <end position="568"/>
    </location>
</feature>
<proteinExistence type="predicted"/>
<gene>
    <name evidence="3" type="ORF">BDK51DRAFT_44854</name>
</gene>
<evidence type="ECO:0000313" key="4">
    <source>
        <dbReference type="Proteomes" id="UP000269721"/>
    </source>
</evidence>
<dbReference type="SUPFAM" id="SSF54160">
    <property type="entry name" value="Chromo domain-like"/>
    <property type="match status" value="1"/>
</dbReference>
<dbReference type="AlphaFoldDB" id="A0A4P9WAA8"/>
<dbReference type="PROSITE" id="PS50013">
    <property type="entry name" value="CHROMO_2"/>
    <property type="match status" value="1"/>
</dbReference>
<keyword evidence="4" id="KW-1185">Reference proteome</keyword>
<sequence length="607" mass="68491">MVNLFAMEILNTTPTVLKEQVPTVTGHKNSIESTVNFLEAIKSYISTFNGDPNHSKNNKCRLLKPSLPRGVNAWFCAREKEYNNDGGFGTIENFYELIMKQFYKKQYPKCTFLKLKKTRLEGSLNENDIKFRNLQSITGQAHELDYEKKIRKLDYINYYRDAVMIQSHGTSPDPDPRYSANPVGIKLYKFFVEHQHQKEDKLEVDLEMKYFTIDKDSLFCIKGRLCIPASATLCPNFLCMDMAFRHLRVAKTLATLYNFYWLSVHKDTEDFPDRKLGLILLFPTTKDSTALDTAEELYLHWYKDFGLPASIVSDRDCRLLGNMRGEFLTWSKIGQQMAATCHPKSDLAENALKAVSPPPSATSSYAHLTTPTGADCFLASISSWTQQTAPPLDSSQTPHGVSINHGHRILATSNSLPLTLSTTTSSATGTCSMSANWSSSTQPTSAVPLSYPAKFTERFPGPYKITHFLPHSVYCLKLLFNSRRPILDQITDYNQPHVYHIEAIIDEQTVRNLHQYMVKWQGYPSSHFQWDQTCNLNAADLIALYHGSQPPITPPSSPPSPLAPRRRGAEAREIRGNTGMLPTLVFQGDAIAQLVLRPCPAHTQSEA</sequence>
<dbReference type="EMBL" id="KZ996137">
    <property type="protein sequence ID" value="RKO89364.1"/>
    <property type="molecule type" value="Genomic_DNA"/>
</dbReference>
<dbReference type="InterPro" id="IPR000953">
    <property type="entry name" value="Chromo/chromo_shadow_dom"/>
</dbReference>
<accession>A0A4P9WAA8</accession>
<evidence type="ECO:0000256" key="1">
    <source>
        <dbReference type="SAM" id="MobiDB-lite"/>
    </source>
</evidence>
<feature type="domain" description="Chromo" evidence="2">
    <location>
        <begin position="499"/>
        <end position="557"/>
    </location>
</feature>
<dbReference type="InterPro" id="IPR023780">
    <property type="entry name" value="Chromo_domain"/>
</dbReference>
<name>A0A4P9WAA8_9FUNG</name>
<organism evidence="3 4">
    <name type="scientific">Blyttiomyces helicus</name>
    <dbReference type="NCBI Taxonomy" id="388810"/>
    <lineage>
        <taxon>Eukaryota</taxon>
        <taxon>Fungi</taxon>
        <taxon>Fungi incertae sedis</taxon>
        <taxon>Chytridiomycota</taxon>
        <taxon>Chytridiomycota incertae sedis</taxon>
        <taxon>Chytridiomycetes</taxon>
        <taxon>Chytridiomycetes incertae sedis</taxon>
        <taxon>Blyttiomyces</taxon>
    </lineage>
</organism>
<evidence type="ECO:0000259" key="2">
    <source>
        <dbReference type="PROSITE" id="PS50013"/>
    </source>
</evidence>
<dbReference type="Gene3D" id="2.40.50.40">
    <property type="match status" value="1"/>
</dbReference>
<dbReference type="CDD" id="cd00024">
    <property type="entry name" value="CD_CSD"/>
    <property type="match status" value="1"/>
</dbReference>